<gene>
    <name evidence="2" type="ORF">IQ782_04820</name>
</gene>
<organism evidence="2 3">
    <name type="scientific">Salipiger mangrovisoli</name>
    <dbReference type="NCBI Taxonomy" id="2865933"/>
    <lineage>
        <taxon>Bacteria</taxon>
        <taxon>Pseudomonadati</taxon>
        <taxon>Pseudomonadota</taxon>
        <taxon>Alphaproteobacteria</taxon>
        <taxon>Rhodobacterales</taxon>
        <taxon>Roseobacteraceae</taxon>
        <taxon>Salipiger</taxon>
    </lineage>
</organism>
<dbReference type="EMBL" id="JADFFK010000002">
    <property type="protein sequence ID" value="MBE9636159.1"/>
    <property type="molecule type" value="Genomic_DNA"/>
</dbReference>
<protein>
    <submittedName>
        <fullName evidence="2">Glutathione S-transferase family protein</fullName>
    </submittedName>
</protein>
<dbReference type="SUPFAM" id="SSF52833">
    <property type="entry name" value="Thioredoxin-like"/>
    <property type="match status" value="1"/>
</dbReference>
<dbReference type="PANTHER" id="PTHR44051:SF8">
    <property type="entry name" value="GLUTATHIONE S-TRANSFERASE GSTA"/>
    <property type="match status" value="1"/>
</dbReference>
<evidence type="ECO:0000313" key="2">
    <source>
        <dbReference type="EMBL" id="MBE9636159.1"/>
    </source>
</evidence>
<dbReference type="InterPro" id="IPR040079">
    <property type="entry name" value="Glutathione_S-Trfase"/>
</dbReference>
<name>A0ABR9WY06_9RHOB</name>
<dbReference type="InterPro" id="IPR004045">
    <property type="entry name" value="Glutathione_S-Trfase_N"/>
</dbReference>
<dbReference type="Gene3D" id="1.20.1050.10">
    <property type="match status" value="1"/>
</dbReference>
<keyword evidence="3" id="KW-1185">Reference proteome</keyword>
<evidence type="ECO:0000259" key="1">
    <source>
        <dbReference type="PROSITE" id="PS50404"/>
    </source>
</evidence>
<dbReference type="PANTHER" id="PTHR44051">
    <property type="entry name" value="GLUTATHIONE S-TRANSFERASE-RELATED"/>
    <property type="match status" value="1"/>
</dbReference>
<dbReference type="Pfam" id="PF13410">
    <property type="entry name" value="GST_C_2"/>
    <property type="match status" value="1"/>
</dbReference>
<dbReference type="InterPro" id="IPR036249">
    <property type="entry name" value="Thioredoxin-like_sf"/>
</dbReference>
<accession>A0ABR9WY06</accession>
<dbReference type="RefSeq" id="WP_194133476.1">
    <property type="nucleotide sequence ID" value="NZ_JADFFK010000002.1"/>
</dbReference>
<dbReference type="SUPFAM" id="SSF47616">
    <property type="entry name" value="GST C-terminal domain-like"/>
    <property type="match status" value="1"/>
</dbReference>
<sequence length="205" mass="21912">MTTITLYGHPDSGHACKVALALALAGIDHETVFVDIWAAPETRPAAFLAASPLAQVPALVIGDETMTQSGAILLEIARRWQVLGGESAAGMRRGAELLMWEANRIGMCVPQLVESRRPGGEVFPEGAIAWLTGRFETDRQNFDRLLGAGPFFHGGAPGIGDCAIWGYVQWLEKAGLAPSDAMAGWIARMVGLPQMRAGGEDWFPA</sequence>
<dbReference type="Proteomes" id="UP000607796">
    <property type="component" value="Unassembled WGS sequence"/>
</dbReference>
<dbReference type="PROSITE" id="PS50404">
    <property type="entry name" value="GST_NTER"/>
    <property type="match status" value="1"/>
</dbReference>
<feature type="domain" description="GST N-terminal" evidence="1">
    <location>
        <begin position="2"/>
        <end position="84"/>
    </location>
</feature>
<dbReference type="InterPro" id="IPR036282">
    <property type="entry name" value="Glutathione-S-Trfase_C_sf"/>
</dbReference>
<comment type="caution">
    <text evidence="2">The sequence shown here is derived from an EMBL/GenBank/DDBJ whole genome shotgun (WGS) entry which is preliminary data.</text>
</comment>
<dbReference type="SFLD" id="SFLDS00019">
    <property type="entry name" value="Glutathione_Transferase_(cytos"/>
    <property type="match status" value="1"/>
</dbReference>
<dbReference type="Pfam" id="PF02798">
    <property type="entry name" value="GST_N"/>
    <property type="match status" value="1"/>
</dbReference>
<evidence type="ECO:0000313" key="3">
    <source>
        <dbReference type="Proteomes" id="UP000607796"/>
    </source>
</evidence>
<dbReference type="Gene3D" id="3.40.30.10">
    <property type="entry name" value="Glutaredoxin"/>
    <property type="match status" value="1"/>
</dbReference>
<proteinExistence type="predicted"/>
<reference evidence="2 3" key="1">
    <citation type="journal article" date="2021" name="Int. J. Syst. Evol. Microbiol.">
        <title>Salipiger mangrovisoli sp. nov., isolated from mangrove soil and the proposal for the reclassification of Paraphaeobacter pallidus as Salipiger pallidus comb. nov.</title>
        <authorList>
            <person name="Du J."/>
            <person name="Liu Y."/>
            <person name="Pei T."/>
            <person name="Deng M.R."/>
            <person name="Zhu H."/>
        </authorList>
    </citation>
    <scope>NUCLEOTIDE SEQUENCE [LARGE SCALE GENOMIC DNA]</scope>
    <source>
        <strain evidence="2 3">6D45A</strain>
    </source>
</reference>